<dbReference type="InterPro" id="IPR001965">
    <property type="entry name" value="Znf_PHD"/>
</dbReference>
<dbReference type="InterPro" id="IPR046341">
    <property type="entry name" value="SET_dom_sf"/>
</dbReference>
<name>A0A813MJT5_9BILA</name>
<protein>
    <recommendedName>
        <fullName evidence="7">Zinc finger PHD-type domain-containing protein</fullName>
    </recommendedName>
</protein>
<evidence type="ECO:0000256" key="5">
    <source>
        <dbReference type="SAM" id="Coils"/>
    </source>
</evidence>
<dbReference type="InterPro" id="IPR013083">
    <property type="entry name" value="Znf_RING/FYVE/PHD"/>
</dbReference>
<feature type="compositionally biased region" description="Polar residues" evidence="6">
    <location>
        <begin position="98"/>
        <end position="131"/>
    </location>
</feature>
<dbReference type="Proteomes" id="UP000663879">
    <property type="component" value="Unassembled WGS sequence"/>
</dbReference>
<feature type="compositionally biased region" description="Polar residues" evidence="6">
    <location>
        <begin position="843"/>
        <end position="859"/>
    </location>
</feature>
<evidence type="ECO:0000256" key="3">
    <source>
        <dbReference type="ARBA" id="ARBA00022833"/>
    </source>
</evidence>
<dbReference type="GO" id="GO:0008270">
    <property type="term" value="F:zinc ion binding"/>
    <property type="evidence" value="ECO:0007669"/>
    <property type="project" value="UniProtKB-KW"/>
</dbReference>
<gene>
    <name evidence="8" type="ORF">OXX778_LOCUS1835</name>
</gene>
<feature type="coiled-coil region" evidence="5">
    <location>
        <begin position="671"/>
        <end position="710"/>
    </location>
</feature>
<evidence type="ECO:0000313" key="9">
    <source>
        <dbReference type="Proteomes" id="UP000663879"/>
    </source>
</evidence>
<feature type="region of interest" description="Disordered" evidence="6">
    <location>
        <begin position="1"/>
        <end position="31"/>
    </location>
</feature>
<keyword evidence="3" id="KW-0862">Zinc</keyword>
<dbReference type="Pfam" id="PF00856">
    <property type="entry name" value="SET"/>
    <property type="match status" value="1"/>
</dbReference>
<dbReference type="InterPro" id="IPR019786">
    <property type="entry name" value="Zinc_finger_PHD-type_CS"/>
</dbReference>
<keyword evidence="5" id="KW-0175">Coiled coil</keyword>
<evidence type="ECO:0000256" key="6">
    <source>
        <dbReference type="SAM" id="MobiDB-lite"/>
    </source>
</evidence>
<evidence type="ECO:0000259" key="7">
    <source>
        <dbReference type="SMART" id="SM00249"/>
    </source>
</evidence>
<dbReference type="PROSITE" id="PS01359">
    <property type="entry name" value="ZF_PHD_1"/>
    <property type="match status" value="1"/>
</dbReference>
<feature type="region of interest" description="Disordered" evidence="6">
    <location>
        <begin position="343"/>
        <end position="411"/>
    </location>
</feature>
<keyword evidence="4" id="KW-0156">Chromatin regulator</keyword>
<feature type="compositionally biased region" description="Basic and acidic residues" evidence="6">
    <location>
        <begin position="642"/>
        <end position="653"/>
    </location>
</feature>
<feature type="domain" description="Zinc finger PHD-type" evidence="7">
    <location>
        <begin position="276"/>
        <end position="320"/>
    </location>
</feature>
<comment type="caution">
    <text evidence="8">The sequence shown here is derived from an EMBL/GenBank/DDBJ whole genome shotgun (WGS) entry which is preliminary data.</text>
</comment>
<proteinExistence type="predicted"/>
<dbReference type="GO" id="GO:0070210">
    <property type="term" value="C:Rpd3L-Expanded complex"/>
    <property type="evidence" value="ECO:0007669"/>
    <property type="project" value="TreeGrafter"/>
</dbReference>
<sequence length="1295" mass="147955">MSLCSFVTSQTTTTTSSNPSSSNQSSNQTQTLCSTLNEKPILTLSPKQVLMLNTNRINSSPDSSLQYVVKKSPTILILSKPKSSDLSPKPIVHKPHKSSSNLISSYFNNKHTQQQNNTSGPNTTSLTPNATPYHNLPIQYVPNSKPITLIPIGKLTQNTNTSNFNDNFNGSQLIPIETIEISTATIEINSTDDAANCADKVEQVVEEIIETEVNDVEIKVEKKEDGDEKEPIVEEQHVEKEEQNEDKKESIQDQEIPMEKINNQIITVNTKSDVTRCICEMDHDDGFMICCDNCLVWQHIACMEVNKKKIPDKFYCEKCDPRVVNAQRARQIQEKYLKNLSKNFNKIKNRRNSSSSNTTSVLTPQPQHTENEQIELKNEPIDDPISYESNIPSSPTTSSSDNNECKHKLKRKYKSRTIKEEYDTTKNIDDSSKETQSSSKKIQNLDSKSLNLDQIQPDILKVIKTKNKKLDELDDIKKYRVKITQNIQKDQIICEYLGQISYSNENCAHDLENYLISIKIPNDSELKPSTSSSSSSSTTNLNDLDSQIVFIDSSKLYNNSRYIRKSCKFNTRLIPFKDNKENLRFFVQSTENISKNGEVFLPADVSGSLSNLVCVCESNECEVKIKLSEKILKNTPVKSTKVHKESVRGERRPSTQSPGPTIHLLDDNKNLSREDRKLASYMRVIERLEKQNKRKKESKIKENCEKIESKLSEDSNDNKNSQGTCEKENEKILEKISKKSKTSRPSLLVKTQVSETVDMEIASITEAKPLETNEEIKPTVKSPDYSFVNLSIQPRRTLNLLQRNLESDDENRFSPALESLENNKNFLTNKSFFHPKKHWLKTCSNEDSQNGSSPTKNENPQPPKKRRVFIEESSIEPLDNTTVQPNEQLNINIQPSPPVFFPPEHQLYLNFLNFQMSSPNFLSSAPISSCSTPNFYTPNQFYPPDLLHFHQLATMSLYQNIMNPSLPFTSLPSPQSNTSLTETAPEATKKKVSLAEYRQRKESIKPSEILFESISSTKSFNNDDSLCELDVYPTNETQAEITENKEFSNMEKIRHSSASSCSSRCSRKSSISNISVISSCSSIRSRSPSSSSQRSHSSRLSSFEAKNEHKIEEPKYFKFKYQQDDNLKRKKLDDMLDEYRNEGLKLKEKPRTRSCSLNRSFSQSRSESSLDENNWKSKSDRKYFPYKKRSNSLNRRRGQNRRWTEYDRVRPSRSNEDYLQRFKFKKFPNTNKFDLRFYLKNKCKENNNNNNNKNFSSNKSSCYGSSSCSSTSSIASSNDFISLTSTTSSLPIKKF</sequence>
<keyword evidence="1" id="KW-0479">Metal-binding</keyword>
<dbReference type="SMART" id="SM00249">
    <property type="entry name" value="PHD"/>
    <property type="match status" value="1"/>
</dbReference>
<dbReference type="InterPro" id="IPR001214">
    <property type="entry name" value="SET_dom"/>
</dbReference>
<dbReference type="Gene3D" id="2.170.270.10">
    <property type="entry name" value="SET domain"/>
    <property type="match status" value="1"/>
</dbReference>
<dbReference type="Gene3D" id="3.30.40.10">
    <property type="entry name" value="Zinc/RING finger domain, C3HC4 (zinc finger)"/>
    <property type="match status" value="1"/>
</dbReference>
<dbReference type="PANTHER" id="PTHR46462:SF3">
    <property type="entry name" value="UPSET, ISOFORM A"/>
    <property type="match status" value="1"/>
</dbReference>
<keyword evidence="9" id="KW-1185">Reference proteome</keyword>
<feature type="compositionally biased region" description="Basic and acidic residues" evidence="6">
    <location>
        <begin position="221"/>
        <end position="251"/>
    </location>
</feature>
<accession>A0A813MJT5</accession>
<feature type="compositionally biased region" description="Basic and acidic residues" evidence="6">
    <location>
        <begin position="369"/>
        <end position="380"/>
    </location>
</feature>
<dbReference type="PANTHER" id="PTHR46462">
    <property type="entry name" value="UPSET, ISOFORM A"/>
    <property type="match status" value="1"/>
</dbReference>
<dbReference type="GO" id="GO:0006325">
    <property type="term" value="P:chromatin organization"/>
    <property type="evidence" value="ECO:0007669"/>
    <property type="project" value="UniProtKB-KW"/>
</dbReference>
<dbReference type="EMBL" id="CAJNOC010000128">
    <property type="protein sequence ID" value="CAF0717613.1"/>
    <property type="molecule type" value="Genomic_DNA"/>
</dbReference>
<keyword evidence="2" id="KW-0863">Zinc-finger</keyword>
<feature type="region of interest" description="Disordered" evidence="6">
    <location>
        <begin position="80"/>
        <end position="131"/>
    </location>
</feature>
<dbReference type="InterPro" id="IPR011011">
    <property type="entry name" value="Znf_FYVE_PHD"/>
</dbReference>
<dbReference type="Pfam" id="PF20826">
    <property type="entry name" value="PHD_5"/>
    <property type="match status" value="1"/>
</dbReference>
<feature type="region of interest" description="Disordered" evidence="6">
    <location>
        <begin position="843"/>
        <end position="864"/>
    </location>
</feature>
<dbReference type="CDD" id="cd15550">
    <property type="entry name" value="PHD_MLL5"/>
    <property type="match status" value="1"/>
</dbReference>
<feature type="region of interest" description="Disordered" evidence="6">
    <location>
        <begin position="640"/>
        <end position="670"/>
    </location>
</feature>
<dbReference type="SUPFAM" id="SSF57903">
    <property type="entry name" value="FYVE/PHD zinc finger"/>
    <property type="match status" value="1"/>
</dbReference>
<evidence type="ECO:0000256" key="1">
    <source>
        <dbReference type="ARBA" id="ARBA00022723"/>
    </source>
</evidence>
<dbReference type="GO" id="GO:0006355">
    <property type="term" value="P:regulation of DNA-templated transcription"/>
    <property type="evidence" value="ECO:0007669"/>
    <property type="project" value="TreeGrafter"/>
</dbReference>
<dbReference type="SUPFAM" id="SSF82199">
    <property type="entry name" value="SET domain"/>
    <property type="match status" value="1"/>
</dbReference>
<feature type="region of interest" description="Disordered" evidence="6">
    <location>
        <begin position="221"/>
        <end position="254"/>
    </location>
</feature>
<evidence type="ECO:0000313" key="8">
    <source>
        <dbReference type="EMBL" id="CAF0717613.1"/>
    </source>
</evidence>
<organism evidence="8 9">
    <name type="scientific">Brachionus calyciflorus</name>
    <dbReference type="NCBI Taxonomy" id="104777"/>
    <lineage>
        <taxon>Eukaryota</taxon>
        <taxon>Metazoa</taxon>
        <taxon>Spiralia</taxon>
        <taxon>Gnathifera</taxon>
        <taxon>Rotifera</taxon>
        <taxon>Eurotatoria</taxon>
        <taxon>Monogononta</taxon>
        <taxon>Pseudotrocha</taxon>
        <taxon>Ploima</taxon>
        <taxon>Brachionidae</taxon>
        <taxon>Brachionus</taxon>
    </lineage>
</organism>
<feature type="compositionally biased region" description="Low complexity" evidence="6">
    <location>
        <begin position="80"/>
        <end position="90"/>
    </location>
</feature>
<dbReference type="OrthoDB" id="1928087at2759"/>
<feature type="compositionally biased region" description="Low complexity" evidence="6">
    <location>
        <begin position="1082"/>
        <end position="1102"/>
    </location>
</feature>
<evidence type="ECO:0000256" key="4">
    <source>
        <dbReference type="ARBA" id="ARBA00022853"/>
    </source>
</evidence>
<evidence type="ECO:0000256" key="2">
    <source>
        <dbReference type="ARBA" id="ARBA00022771"/>
    </source>
</evidence>
<feature type="compositionally biased region" description="Low complexity" evidence="6">
    <location>
        <begin position="8"/>
        <end position="31"/>
    </location>
</feature>
<reference evidence="8" key="1">
    <citation type="submission" date="2021-02" db="EMBL/GenBank/DDBJ databases">
        <authorList>
            <person name="Nowell W R."/>
        </authorList>
    </citation>
    <scope>NUCLEOTIDE SEQUENCE</scope>
    <source>
        <strain evidence="8">Ploen Becks lab</strain>
    </source>
</reference>
<dbReference type="GO" id="GO:0034967">
    <property type="term" value="C:Set3 complex"/>
    <property type="evidence" value="ECO:0007669"/>
    <property type="project" value="TreeGrafter"/>
</dbReference>
<feature type="region of interest" description="Disordered" evidence="6">
    <location>
        <begin position="1082"/>
        <end position="1105"/>
    </location>
</feature>